<dbReference type="AlphaFoldDB" id="A0AA43GXH0"/>
<dbReference type="InterPro" id="IPR049578">
    <property type="entry name" value="CAXIP1-like_GIY-YIG_dom"/>
</dbReference>
<accession>A0AA43GXH0</accession>
<dbReference type="EMBL" id="JANQDL010000039">
    <property type="protein sequence ID" value="MDH6063250.1"/>
    <property type="molecule type" value="Genomic_DNA"/>
</dbReference>
<proteinExistence type="predicted"/>
<protein>
    <submittedName>
        <fullName evidence="1">GIY-YIG nuclease family protein</fullName>
    </submittedName>
</protein>
<evidence type="ECO:0000313" key="2">
    <source>
        <dbReference type="Proteomes" id="UP001159370"/>
    </source>
</evidence>
<gene>
    <name evidence="1" type="ORF">NWP23_05525</name>
</gene>
<dbReference type="Proteomes" id="UP001159370">
    <property type="component" value="Unassembled WGS sequence"/>
</dbReference>
<dbReference type="RefSeq" id="WP_280657724.1">
    <property type="nucleotide sequence ID" value="NZ_JANQDL010000039.1"/>
</dbReference>
<name>A0AA43GXH0_9CYAN</name>
<organism evidence="1 2">
    <name type="scientific">Umezakia ovalisporum FSS-62</name>
    <dbReference type="NCBI Taxonomy" id="2971776"/>
    <lineage>
        <taxon>Bacteria</taxon>
        <taxon>Bacillati</taxon>
        <taxon>Cyanobacteriota</taxon>
        <taxon>Cyanophyceae</taxon>
        <taxon>Nostocales</taxon>
        <taxon>Nodulariaceae</taxon>
        <taxon>Umezakia</taxon>
    </lineage>
</organism>
<reference evidence="1 2" key="1">
    <citation type="journal article" date="2023" name="J. Phycol.">
        <title>Chrysosporum ovalisporum is synonymous with the true-branching cyanobacterium Umezakia natans (Nostocales/Aphanizomenonaceae).</title>
        <authorList>
            <person name="McGregor G.B."/>
            <person name="Sendall B.C."/>
            <person name="Niiyama Y."/>
            <person name="Tuji A."/>
            <person name="Willis A."/>
        </authorList>
    </citation>
    <scope>NUCLEOTIDE SEQUENCE [LARGE SCALE GENOMIC DNA]</scope>
    <source>
        <strain evidence="1 2">FSS-62</strain>
    </source>
</reference>
<evidence type="ECO:0000313" key="1">
    <source>
        <dbReference type="EMBL" id="MDH6063250.1"/>
    </source>
</evidence>
<dbReference type="CDD" id="cd10450">
    <property type="entry name" value="GIY-YIG_AtGrxS16_like"/>
    <property type="match status" value="1"/>
</dbReference>
<sequence length="181" mass="20745">MSTEVNVASLANLEYFPYIDDQGRIPEVFAGKIGVYAIFDQGQVLQFVGYSRDVYLSLKQHLIRQPHECFWVKAQTISRPSRTILENIENVWIAENGTVPSGNADNHERWTQPINVRGLMTPEEEENYGNSANDEFAQVKIIKSVARRVEAEILVVLERRGLKEQLRFNPKLKEEGLLDLK</sequence>
<comment type="caution">
    <text evidence="1">The sequence shown here is derived from an EMBL/GenBank/DDBJ whole genome shotgun (WGS) entry which is preliminary data.</text>
</comment>